<feature type="transmembrane region" description="Helical" evidence="1">
    <location>
        <begin position="432"/>
        <end position="453"/>
    </location>
</feature>
<dbReference type="RefSeq" id="WP_075064042.1">
    <property type="nucleotide sequence ID" value="NZ_LGCL01000040.1"/>
</dbReference>
<keyword evidence="1" id="KW-0812">Transmembrane</keyword>
<comment type="caution">
    <text evidence="3">The sequence shown here is derived from an EMBL/GenBank/DDBJ whole genome shotgun (WGS) entry which is preliminary data.</text>
</comment>
<feature type="transmembrane region" description="Helical" evidence="1">
    <location>
        <begin position="307"/>
        <end position="326"/>
    </location>
</feature>
<proteinExistence type="predicted"/>
<feature type="transmembrane region" description="Helical" evidence="1">
    <location>
        <begin position="364"/>
        <end position="388"/>
    </location>
</feature>
<sequence>MILIGARNWRQGKSGRWLRLVVIGAAVLIFFAQAFFMARYFDVTMDEGTYLLKGFLFLKGDYQPFEDYGLWTNKMPLAFYIPGLAQYLFMPGLQTGRYFSIFLSALMLIGLWLTVRRNAGKNWAAVALLVFALNTGTAYYYMQAITQVITAALLAWALYFLLGEGRTRLELGLGALLMVMVVFTRQNLLPVLPLACLFVFWQHGWRRGWPAIIGAVVVFAGLHLPYWPNIARTWLEWLPGSVKRWIGYSTLFPSAGLTPIARQKMSFWSRFFVFWETYRIFFALQAGALLAVLAWPRKGHWKSSADFKSAVFCGVNFLVLLVIHFWASLLRDECVYCYPGYLAFFLPFGIIFVVLCLKSARRRLLPVAQGAGALLLLVSVAGLGYSAYKPLQWVVDLQVPRVRDLRIQPGTIELWRLLSNKFGWAYDVLERMLPAVFGLACGGLILLAVWAISRWGRRKYEWKHTAWYAALAILFAGNVILSIPYPGGAKSELNCESDILASHEQVGQYLKSVVPAGSLVYWENDVTPLPLIYIPDVRVFPGQLNHQFSKVVGGDLDIVARKGFWNDELAARWALEADYLLIADSQVERLMDQGILTREMDEIGESPITTGCREKSTIHVYKAR</sequence>
<keyword evidence="4" id="KW-1185">Reference proteome</keyword>
<dbReference type="Pfam" id="PF13231">
    <property type="entry name" value="PMT_2"/>
    <property type="match status" value="1"/>
</dbReference>
<evidence type="ECO:0000259" key="2">
    <source>
        <dbReference type="Pfam" id="PF13231"/>
    </source>
</evidence>
<name>A0A0P6WPK6_9CHLR</name>
<feature type="transmembrane region" description="Helical" evidence="1">
    <location>
        <begin position="465"/>
        <end position="485"/>
    </location>
</feature>
<evidence type="ECO:0000313" key="4">
    <source>
        <dbReference type="Proteomes" id="UP000050417"/>
    </source>
</evidence>
<dbReference type="OrthoDB" id="166970at2"/>
<feature type="transmembrane region" description="Helical" evidence="1">
    <location>
        <begin position="175"/>
        <end position="201"/>
    </location>
</feature>
<keyword evidence="1" id="KW-1133">Transmembrane helix</keyword>
<reference evidence="3 4" key="1">
    <citation type="submission" date="2015-07" db="EMBL/GenBank/DDBJ databases">
        <title>Genome sequence of Ornatilinea apprima DSM 23815.</title>
        <authorList>
            <person name="Hemp J."/>
            <person name="Ward L.M."/>
            <person name="Pace L.A."/>
            <person name="Fischer W.W."/>
        </authorList>
    </citation>
    <scope>NUCLEOTIDE SEQUENCE [LARGE SCALE GENOMIC DNA]</scope>
    <source>
        <strain evidence="3 4">P3M-1</strain>
    </source>
</reference>
<feature type="transmembrane region" description="Helical" evidence="1">
    <location>
        <begin position="147"/>
        <end position="163"/>
    </location>
</feature>
<feature type="transmembrane region" description="Helical" evidence="1">
    <location>
        <begin position="338"/>
        <end position="357"/>
    </location>
</feature>
<accession>A0A0P6WPK6</accession>
<feature type="domain" description="Glycosyltransferase RgtA/B/C/D-like" evidence="2">
    <location>
        <begin position="75"/>
        <end position="219"/>
    </location>
</feature>
<organism evidence="3 4">
    <name type="scientific">Ornatilinea apprima</name>
    <dbReference type="NCBI Taxonomy" id="1134406"/>
    <lineage>
        <taxon>Bacteria</taxon>
        <taxon>Bacillati</taxon>
        <taxon>Chloroflexota</taxon>
        <taxon>Anaerolineae</taxon>
        <taxon>Anaerolineales</taxon>
        <taxon>Anaerolineaceae</taxon>
        <taxon>Ornatilinea</taxon>
    </lineage>
</organism>
<evidence type="ECO:0000256" key="1">
    <source>
        <dbReference type="SAM" id="Phobius"/>
    </source>
</evidence>
<feature type="transmembrane region" description="Helical" evidence="1">
    <location>
        <begin position="20"/>
        <end position="41"/>
    </location>
</feature>
<dbReference type="STRING" id="1134406.ADN00_15990"/>
<feature type="transmembrane region" description="Helical" evidence="1">
    <location>
        <begin position="273"/>
        <end position="295"/>
    </location>
</feature>
<dbReference type="Proteomes" id="UP000050417">
    <property type="component" value="Unassembled WGS sequence"/>
</dbReference>
<feature type="transmembrane region" description="Helical" evidence="1">
    <location>
        <begin position="98"/>
        <end position="115"/>
    </location>
</feature>
<feature type="transmembrane region" description="Helical" evidence="1">
    <location>
        <begin position="207"/>
        <end position="224"/>
    </location>
</feature>
<dbReference type="InterPro" id="IPR038731">
    <property type="entry name" value="RgtA/B/C-like"/>
</dbReference>
<protein>
    <recommendedName>
        <fullName evidence="2">Glycosyltransferase RgtA/B/C/D-like domain-containing protein</fullName>
    </recommendedName>
</protein>
<gene>
    <name evidence="3" type="ORF">ADN00_15990</name>
</gene>
<keyword evidence="1" id="KW-0472">Membrane</keyword>
<evidence type="ECO:0000313" key="3">
    <source>
        <dbReference type="EMBL" id="KPL71999.1"/>
    </source>
</evidence>
<dbReference type="EMBL" id="LGCL01000040">
    <property type="protein sequence ID" value="KPL71999.1"/>
    <property type="molecule type" value="Genomic_DNA"/>
</dbReference>
<dbReference type="AlphaFoldDB" id="A0A0P6WPK6"/>